<dbReference type="EMBL" id="CP027806">
    <property type="protein sequence ID" value="AXI99323.1"/>
    <property type="molecule type" value="Genomic_DNA"/>
</dbReference>
<accession>A0A345UFS2</accession>
<protein>
    <submittedName>
        <fullName evidence="2">ABC-type transporter Mla maintaining outer membrane lipid asymmetry, component MlaD</fullName>
    </submittedName>
</protein>
<dbReference type="OrthoDB" id="9769132at2"/>
<proteinExistence type="predicted"/>
<dbReference type="Pfam" id="PF02470">
    <property type="entry name" value="MlaD"/>
    <property type="match status" value="1"/>
</dbReference>
<evidence type="ECO:0000313" key="3">
    <source>
        <dbReference type="Proteomes" id="UP000254808"/>
    </source>
</evidence>
<dbReference type="Proteomes" id="UP000254808">
    <property type="component" value="Chromosome"/>
</dbReference>
<reference evidence="2 3" key="1">
    <citation type="submission" date="2018-03" db="EMBL/GenBank/DDBJ databases">
        <title>Phenotypic and genomic properties of Cyclonatronum proteinivorum gen. nov., sp. nov., a haloalkaliphilic bacteroidete from soda lakes possessing Na+-translocating rhodopsin.</title>
        <authorList>
            <person name="Toshchakov S.V."/>
            <person name="Korzhenkov A."/>
            <person name="Samarov N.I."/>
            <person name="Kublanov I.V."/>
            <person name="Muntyan M.S."/>
            <person name="Sorokin D.Y."/>
        </authorList>
    </citation>
    <scope>NUCLEOTIDE SEQUENCE [LARGE SCALE GENOMIC DNA]</scope>
    <source>
        <strain evidence="2 3">Omega</strain>
    </source>
</reference>
<dbReference type="KEGG" id="cprv:CYPRO_0035"/>
<gene>
    <name evidence="2" type="ORF">CYPRO_0035</name>
</gene>
<dbReference type="RefSeq" id="WP_114982568.1">
    <property type="nucleotide sequence ID" value="NZ_CP027806.1"/>
</dbReference>
<dbReference type="PANTHER" id="PTHR33371:SF4">
    <property type="entry name" value="INTERMEMBRANE PHOSPHOLIPID TRANSPORT SYSTEM BINDING PROTEIN MLAD"/>
    <property type="match status" value="1"/>
</dbReference>
<evidence type="ECO:0000259" key="1">
    <source>
        <dbReference type="Pfam" id="PF02470"/>
    </source>
</evidence>
<evidence type="ECO:0000313" key="2">
    <source>
        <dbReference type="EMBL" id="AXI99323.1"/>
    </source>
</evidence>
<sequence>MKNEVKVALTIFLSLIVAVLGYRFMTESPLFSQAYELHAHFDRVDGIVSGSSVLMQGIKIGTVRRVAFLDDSDSLRVSMSFNMDRQLPKGSVAFIRSFQIVDKAIEIERSDSSEMLETGGVLQGIYDEGLMGTVREIGETSGRNIETTTERLGSVLTQVDEMLLGGSRTDIEQSLRSLNASLNSVEQLLAESSDDIGATVAHLRSTAAAIDSLSTGEQDRLRQIIINLEEASDRFASLSGEMEGVSRDLTDIMQKINEGEGSLGLLINDPSLYQNLDSLSYNLNALIQNLNENPRHFLKHLRLIDIF</sequence>
<dbReference type="PANTHER" id="PTHR33371">
    <property type="entry name" value="INTERMEMBRANE PHOSPHOLIPID TRANSPORT SYSTEM BINDING PROTEIN MLAD-RELATED"/>
    <property type="match status" value="1"/>
</dbReference>
<dbReference type="InterPro" id="IPR052336">
    <property type="entry name" value="MlaD_Phospholipid_Transporter"/>
</dbReference>
<dbReference type="AlphaFoldDB" id="A0A345UFS2"/>
<dbReference type="InterPro" id="IPR003399">
    <property type="entry name" value="Mce/MlaD"/>
</dbReference>
<organism evidence="2 3">
    <name type="scientific">Cyclonatronum proteinivorum</name>
    <dbReference type="NCBI Taxonomy" id="1457365"/>
    <lineage>
        <taxon>Bacteria</taxon>
        <taxon>Pseudomonadati</taxon>
        <taxon>Balneolota</taxon>
        <taxon>Balneolia</taxon>
        <taxon>Balneolales</taxon>
        <taxon>Cyclonatronaceae</taxon>
        <taxon>Cyclonatronum</taxon>
    </lineage>
</organism>
<feature type="domain" description="Mce/MlaD" evidence="1">
    <location>
        <begin position="34"/>
        <end position="101"/>
    </location>
</feature>
<keyword evidence="3" id="KW-1185">Reference proteome</keyword>
<name>A0A345UFS2_9BACT</name>